<organism evidence="5">
    <name type="scientific">bioreactor metagenome</name>
    <dbReference type="NCBI Taxonomy" id="1076179"/>
    <lineage>
        <taxon>unclassified sequences</taxon>
        <taxon>metagenomes</taxon>
        <taxon>ecological metagenomes</taxon>
    </lineage>
</organism>
<dbReference type="PANTHER" id="PTHR47763:SF1">
    <property type="entry name" value="DUF659 DOMAIN-CONTAINING PROTEIN"/>
    <property type="match status" value="1"/>
</dbReference>
<dbReference type="SMART" id="SM00327">
    <property type="entry name" value="VWA"/>
    <property type="match status" value="1"/>
</dbReference>
<dbReference type="InterPro" id="IPR002035">
    <property type="entry name" value="VWF_A"/>
</dbReference>
<evidence type="ECO:0000256" key="3">
    <source>
        <dbReference type="ARBA" id="ARBA00022729"/>
    </source>
</evidence>
<sequence>MKSIRLVHVIFIVMLVISSCAKHEYRRLSSKGRGSYAAKFDSPSAADSYSWAGETDAKSAPSAGDVPSIAAGQLTAGEVNDFTKWELWEDIDSTDLASYNQKWKLFPDNRFVVQVTNSKKMPVHNAVVSLKDAQGNAVWKARTDNTGKAELWSGIFTGQSAKNFSAEVHYQDKSYPLAEMKKFHDGINFLELPVECSTEKIIDIAFMIDATGSMGDEINYMQAELADVISRVRDSLPGNSIRLAIVFYRDQGDAFVVKSMDFSSDIAEMIKYLGSTDAGGGGDFPEAVDQALDESINKLSWSDNAVARLLFPVLDAPPHDSDRVKESIHSSVERASQKGIRIVPVSCSGIDKSTEYFLRSAALATNGTYVFLTNHSGIGNSHIEPTTDEYEVEYLNDALVRIILSFSQSPDCDKPLAVVPEIPDTAEIALPLAPDTTIQMDSVLAADTVPATDTLTALIDSVQTEISEPVQPEISWRYYPNPTGGPVTVEIINLPEASEGFLYLTDMTGKLLNRYEVKESFTIQADISMYPTGTYFLTFFYGDESKLCAPVILIH</sequence>
<dbReference type="CDD" id="cd00198">
    <property type="entry name" value="vWFA"/>
    <property type="match status" value="1"/>
</dbReference>
<dbReference type="InterPro" id="IPR052969">
    <property type="entry name" value="Thr-specific_kinase-like"/>
</dbReference>
<evidence type="ECO:0000256" key="2">
    <source>
        <dbReference type="ARBA" id="ARBA00022525"/>
    </source>
</evidence>
<name>A0A644YCS5_9ZZZZ</name>
<keyword evidence="3" id="KW-0732">Signal</keyword>
<dbReference type="NCBIfam" id="TIGR04183">
    <property type="entry name" value="Por_Secre_tail"/>
    <property type="match status" value="1"/>
</dbReference>
<dbReference type="PANTHER" id="PTHR47763">
    <property type="entry name" value="ALPHA-PROTEIN KINASE VWKA"/>
    <property type="match status" value="1"/>
</dbReference>
<dbReference type="Pfam" id="PF25106">
    <property type="entry name" value="VWA_4"/>
    <property type="match status" value="1"/>
</dbReference>
<dbReference type="AlphaFoldDB" id="A0A644YCS5"/>
<dbReference type="InterPro" id="IPR026444">
    <property type="entry name" value="Secre_tail"/>
</dbReference>
<dbReference type="Gene3D" id="3.40.50.410">
    <property type="entry name" value="von Willebrand factor, type A domain"/>
    <property type="match status" value="1"/>
</dbReference>
<feature type="domain" description="VWFA" evidence="4">
    <location>
        <begin position="203"/>
        <end position="390"/>
    </location>
</feature>
<keyword evidence="2" id="KW-0964">Secreted</keyword>
<comment type="subcellular location">
    <subcellularLocation>
        <location evidence="1">Secreted</location>
    </subcellularLocation>
</comment>
<dbReference type="Pfam" id="PF18962">
    <property type="entry name" value="Por_Secre_tail"/>
    <property type="match status" value="1"/>
</dbReference>
<evidence type="ECO:0000259" key="4">
    <source>
        <dbReference type="PROSITE" id="PS50234"/>
    </source>
</evidence>
<dbReference type="InterPro" id="IPR036465">
    <property type="entry name" value="vWFA_dom_sf"/>
</dbReference>
<dbReference type="EMBL" id="VSSQ01004713">
    <property type="protein sequence ID" value="MPM26355.1"/>
    <property type="molecule type" value="Genomic_DNA"/>
</dbReference>
<dbReference type="PROSITE" id="PS50234">
    <property type="entry name" value="VWFA"/>
    <property type="match status" value="1"/>
</dbReference>
<evidence type="ECO:0000313" key="5">
    <source>
        <dbReference type="EMBL" id="MPM26355.1"/>
    </source>
</evidence>
<protein>
    <recommendedName>
        <fullName evidence="4">VWFA domain-containing protein</fullName>
    </recommendedName>
</protein>
<dbReference type="GO" id="GO:0004674">
    <property type="term" value="F:protein serine/threonine kinase activity"/>
    <property type="evidence" value="ECO:0007669"/>
    <property type="project" value="TreeGrafter"/>
</dbReference>
<gene>
    <name evidence="5" type="ORF">SDC9_72856</name>
</gene>
<dbReference type="PROSITE" id="PS51257">
    <property type="entry name" value="PROKAR_LIPOPROTEIN"/>
    <property type="match status" value="1"/>
</dbReference>
<evidence type="ECO:0000256" key="1">
    <source>
        <dbReference type="ARBA" id="ARBA00004613"/>
    </source>
</evidence>
<comment type="caution">
    <text evidence="5">The sequence shown here is derived from an EMBL/GenBank/DDBJ whole genome shotgun (WGS) entry which is preliminary data.</text>
</comment>
<accession>A0A644YCS5</accession>
<dbReference type="GO" id="GO:0005737">
    <property type="term" value="C:cytoplasm"/>
    <property type="evidence" value="ECO:0007669"/>
    <property type="project" value="TreeGrafter"/>
</dbReference>
<dbReference type="SUPFAM" id="SSF53300">
    <property type="entry name" value="vWA-like"/>
    <property type="match status" value="1"/>
</dbReference>
<proteinExistence type="predicted"/>
<dbReference type="InterPro" id="IPR056861">
    <property type="entry name" value="HMCN1-like_VWA"/>
</dbReference>
<reference evidence="5" key="1">
    <citation type="submission" date="2019-08" db="EMBL/GenBank/DDBJ databases">
        <authorList>
            <person name="Kucharzyk K."/>
            <person name="Murdoch R.W."/>
            <person name="Higgins S."/>
            <person name="Loffler F."/>
        </authorList>
    </citation>
    <scope>NUCLEOTIDE SEQUENCE</scope>
</reference>